<feature type="region of interest" description="Disordered" evidence="2">
    <location>
        <begin position="297"/>
        <end position="317"/>
    </location>
</feature>
<feature type="compositionally biased region" description="Basic and acidic residues" evidence="2">
    <location>
        <begin position="540"/>
        <end position="551"/>
    </location>
</feature>
<evidence type="ECO:0000313" key="5">
    <source>
        <dbReference type="Proteomes" id="UP000325849"/>
    </source>
</evidence>
<feature type="compositionally biased region" description="Low complexity" evidence="2">
    <location>
        <begin position="2422"/>
        <end position="2433"/>
    </location>
</feature>
<feature type="region of interest" description="Disordered" evidence="2">
    <location>
        <begin position="2387"/>
        <end position="2440"/>
    </location>
</feature>
<proteinExistence type="predicted"/>
<protein>
    <recommendedName>
        <fullName evidence="3">Tox-PL domain-containing protein</fullName>
    </recommendedName>
</protein>
<sequence>MQGTQVPLVGPSRVPFRRPPELGVWTRRHDAVSTCSLRRHLRIVGMVDWPLASLLAPRPRTTRNRRGMKTLSGIQATSKTVCFRIVDTLRGLVDAGRLERGDLQPAAVHLIGALEGAFIHALDSLPQLKGPDQEALVALASEPETGPDGELAVLPTPDGASFDVRGLERWWREHTPSADPSYDSVRNEAARLVSQVLDDERPIRAATEGTPLGKLSPVELAVHFVTAYMLHHRGRVDSAEGAENLALTIAALAPLRGRPAEASAAVTAAPKNTAAPEPRRANGVVAYLDAPRKVREVPQAATKSGRRTIHRQSGGQRDVAGLRTVVDKVAMAHLRTGPAEKTSLESCLALLESLERELYHEPPQTAFAGHRGGPSAVRAGTTVNDSHIGTGREDMTLARGRTWTRVGTSWASLVKAVEAQGVGTTALVLGHRPNGRIGHAVALSHTTEGLRWIEPQGSPGNRVLVTKPGRLAAVFARAVLIDARGNVVDDALPHWQESDSLGASLTDAATNRRYGARDSLDSAPVKLRRPDTETVPVPVTDDKHTHPDRPRARTQSHGSQPATPDVAEPIVPLDRQRTITQSASRQAEPPTDLRSTVQEEGPTPTDPATTFDRQAPSRITEGRRLAASDLLVSLHQQEAVIVDRITAVFERAFGADMPAARTIVEQAFGPETLRPLISAMTRNERWATPISGGGWSGQIAVRAVLGDLRYRHTESPVEIEFEGGSSHQGSREQITDRRRRLQGNLQGRLTFATWSMTESLSVSGEHLRGDKGLHGGSFIARHKTKEAAALFDGDVKLLIDLSGLMRHGRPFTGDGNAGPLSIPGIAVTVAIPERDTVDATGRGQQFEERLAPPARLTAGRMALSDIVTDVWPADAASSDAVSDLLRNVDSEGQRLFGRSLWPAIRGKLTEELSLSALHQNLTGMTAGQPLTVEAFNDQGAVTGTIEITAKVVSAVQSGETRQTEFNVGTAVVRSLAHEDVSSHALQLPAPLQVNVTSMGGQPITTGGGSSVQFGRDRVRQSRTVFEIGATTKTKVPGVLFDGVAELQFAMHEGTPRPDRDSTEARARLGFTVLLERHEAGRAEALAEPDGPTALADPTPPVDPRTGHRLWEPGTVVHAPPAEIWSAATGGLNDRVVVRDLPDLSTLRERIDRLGRQAVGTELWDTTRADVLAAFHQQRLAARITSMTRGYELRSPVVDGVALSATAAVERMEFKYYQDKAELNTVNESTTSESAQRLWSDTTAAQVSGGGTATVDHTGDTLNVGGVHGEQWRYRQGTQHGITHKLASNGKSRDPRAIFTAWVKVAVTVTGVGRQTVELPVEISMDARETQLYTVGEDGLAVFTRDTITRRQTPILPPTPRKPPQRFTERGAMSASDVVHSLGPETIQVLNDIETELRTRFGTLSDEVRERLSNRFDPFVLAAELSSLTRGGAIRAEVPLRGHRVTIVVRAELAPGFRHLRSIPQYEFEFGTQQRVSSGTAQDFWHRRTTGPLLRFKDHHAEVWGGYQHLWDRSRGLAQGSTARGVSSVKTVEDADLFEGHVLITTEIVVHGLVPRTIPPGPPVKVVTTISVPSRDTDPGSVQPLGKPDWPRRIADSLRLGSTDIVTDVYLLGPERGRDAGAEHTIRPLDESGSTVLGTDWRGMREKIRAALLDRDLPAKLKPMMAGHEIVLRHGRSTVRISAHVEELSRANRTGSTEFNSGVGMQRVFASTDGSIMEGRGIGHSVTAGALVTVPTPIGVSPVVGGNVTVSWGQDRQDREAWSIGVGVSSKAKHPAVSYVGVARLVIRMERAPLVAMGDQNRVVPEPPRSDGLPRAAWRSLRRIGTPSRTMASMQVGFTALVESETAEGASKAAAPMPARPDGLLPKPVEVRIPPRRVWSQGLLDTDVVRDLNSEGIADILRVFGARWAGKRSWEQMAETAQHTLDRTRLATHVNLRSAEEDLSVPYVRRRLIGPASGVHANLRVVSLRYVGLDTKAELSPANEVSTTRTKTRLHWNSLAAQAQVGVAEGTAFVGGRVLAGFGSELRKRQGSSLVDGGHTVSHGKLPTPMAVYHGYVEVTVTIEGPSGPRRENGVVPVEIAIPVNDTEVAEVNRIPIFTPRQQGVEGYVVTDPRQDGPHMERKGLDDNVPDIVPEADEQIETLIARYANPAEWAENAWGKTSQNERTYEVLSTVRAIVTEYFPALPLYIHEAQEGFERLPRGELLARALTSDVMRGELRLPADDPNTRAEETAAAPGTRVPDVRSILLYCAAFTDTLEVPRSPVPLVDAPSAQRAKTPVHDDHAALGDPAGPAMDDEHHPVNGPERGNSPGAPVPEGRRNAPDASSLEATPVPPVFDEPHGRVADDAPDARPAPPAHDEALLHRSPAFDENGGAKGAEAALPAARISLDGADPGSEKPETRPASPAGATRTQEQQADEPVRRPAPTSVSAPAPTDYAPGLALGPEWRPLAIEVEAIRHEIEFPLPSLLGGEDVSRTLARLAELMEKLRSTIGKEREEVARQVDEALNPLVERAAEHIRRHLAGSTTHVLGMENSDFVLTAVDNSQVALVFAQTLADKLEHRVMVQLSAGMRATICND</sequence>
<gene>
    <name evidence="4" type="ORF">FNH09_05245</name>
</gene>
<keyword evidence="1" id="KW-0175">Coiled coil</keyword>
<evidence type="ECO:0000256" key="2">
    <source>
        <dbReference type="SAM" id="MobiDB-lite"/>
    </source>
</evidence>
<feature type="domain" description="Tox-PL" evidence="3">
    <location>
        <begin position="361"/>
        <end position="456"/>
    </location>
</feature>
<dbReference type="Proteomes" id="UP000325849">
    <property type="component" value="Unassembled WGS sequence"/>
</dbReference>
<comment type="caution">
    <text evidence="4">The sequence shown here is derived from an EMBL/GenBank/DDBJ whole genome shotgun (WGS) entry which is preliminary data.</text>
</comment>
<dbReference type="Pfam" id="PF15644">
    <property type="entry name" value="Gln_amidase"/>
    <property type="match status" value="1"/>
</dbReference>
<dbReference type="InterPro" id="IPR028908">
    <property type="entry name" value="Tox-PL_dom"/>
</dbReference>
<evidence type="ECO:0000313" key="4">
    <source>
        <dbReference type="EMBL" id="MPY30741.1"/>
    </source>
</evidence>
<reference evidence="4 5" key="1">
    <citation type="submission" date="2019-07" db="EMBL/GenBank/DDBJ databases">
        <title>New species of Amycolatopsis and Streptomyces.</title>
        <authorList>
            <person name="Duangmal K."/>
            <person name="Teo W.F.A."/>
            <person name="Lipun K."/>
        </authorList>
    </citation>
    <scope>NUCLEOTIDE SEQUENCE [LARGE SCALE GENOMIC DNA]</scope>
    <source>
        <strain evidence="4 5">NBRC 109810</strain>
    </source>
</reference>
<feature type="compositionally biased region" description="Polar residues" evidence="2">
    <location>
        <begin position="553"/>
        <end position="562"/>
    </location>
</feature>
<keyword evidence="5" id="KW-1185">Reference proteome</keyword>
<feature type="compositionally biased region" description="Basic and acidic residues" evidence="2">
    <location>
        <begin position="2336"/>
        <end position="2348"/>
    </location>
</feature>
<accession>A0A5N8V647</accession>
<organism evidence="4 5">
    <name type="scientific">Streptomyces adustus</name>
    <dbReference type="NCBI Taxonomy" id="1609272"/>
    <lineage>
        <taxon>Bacteria</taxon>
        <taxon>Bacillati</taxon>
        <taxon>Actinomycetota</taxon>
        <taxon>Actinomycetes</taxon>
        <taxon>Kitasatosporales</taxon>
        <taxon>Streptomycetaceae</taxon>
        <taxon>Streptomyces</taxon>
    </lineage>
</organism>
<dbReference type="OrthoDB" id="3858748at2"/>
<feature type="coiled-coil region" evidence="1">
    <location>
        <begin position="2476"/>
        <end position="2503"/>
    </location>
</feature>
<feature type="region of interest" description="Disordered" evidence="2">
    <location>
        <begin position="2260"/>
        <end position="2356"/>
    </location>
</feature>
<feature type="region of interest" description="Disordered" evidence="2">
    <location>
        <begin position="515"/>
        <end position="617"/>
    </location>
</feature>
<name>A0A5N8V647_9ACTN</name>
<dbReference type="EMBL" id="VJZD01000013">
    <property type="protein sequence ID" value="MPY30741.1"/>
    <property type="molecule type" value="Genomic_DNA"/>
</dbReference>
<evidence type="ECO:0000256" key="1">
    <source>
        <dbReference type="SAM" id="Coils"/>
    </source>
</evidence>
<evidence type="ECO:0000259" key="3">
    <source>
        <dbReference type="Pfam" id="PF15644"/>
    </source>
</evidence>